<evidence type="ECO:0000256" key="2">
    <source>
        <dbReference type="ARBA" id="ARBA00022898"/>
    </source>
</evidence>
<keyword evidence="3 5" id="KW-0456">Lyase</keyword>
<evidence type="ECO:0000256" key="4">
    <source>
        <dbReference type="ARBA" id="ARBA00038302"/>
    </source>
</evidence>
<evidence type="ECO:0000256" key="3">
    <source>
        <dbReference type="ARBA" id="ARBA00023239"/>
    </source>
</evidence>
<proteinExistence type="inferred from homology"/>
<dbReference type="Pfam" id="PF00282">
    <property type="entry name" value="Pyridoxal_deC"/>
    <property type="match status" value="1"/>
</dbReference>
<dbReference type="PANTHER" id="PTHR42735:SF6">
    <property type="entry name" value="SPHINGOSINE-1-PHOSPHATE LYASE 1"/>
    <property type="match status" value="1"/>
</dbReference>
<dbReference type="PANTHER" id="PTHR42735">
    <property type="match status" value="1"/>
</dbReference>
<reference evidence="6 7" key="1">
    <citation type="submission" date="2024-02" db="EMBL/GenBank/DDBJ databases">
        <authorList>
            <person name="Saticioglu I.B."/>
        </authorList>
    </citation>
    <scope>NUCLEOTIDE SEQUENCE [LARGE SCALE GENOMIC DNA]</scope>
    <source>
        <strain evidence="6 7">Mu-43</strain>
    </source>
</reference>
<keyword evidence="2 5" id="KW-0663">Pyridoxal phosphate</keyword>
<evidence type="ECO:0000313" key="7">
    <source>
        <dbReference type="Proteomes" id="UP001366085"/>
    </source>
</evidence>
<gene>
    <name evidence="6" type="ORF">WDU93_03665</name>
</gene>
<dbReference type="InterPro" id="IPR015421">
    <property type="entry name" value="PyrdxlP-dep_Trfase_major"/>
</dbReference>
<dbReference type="InterPro" id="IPR002129">
    <property type="entry name" value="PyrdxlP-dep_de-COase"/>
</dbReference>
<dbReference type="Gene3D" id="3.40.640.10">
    <property type="entry name" value="Type I PLP-dependent aspartate aminotransferase-like (Major domain)"/>
    <property type="match status" value="1"/>
</dbReference>
<dbReference type="InterPro" id="IPR050477">
    <property type="entry name" value="GrpII_AminoAcid_Decarb"/>
</dbReference>
<evidence type="ECO:0000256" key="1">
    <source>
        <dbReference type="ARBA" id="ARBA00001933"/>
    </source>
</evidence>
<evidence type="ECO:0000256" key="5">
    <source>
        <dbReference type="RuleBase" id="RU000382"/>
    </source>
</evidence>
<comment type="cofactor">
    <cofactor evidence="1 5">
        <name>pyridoxal 5'-phosphate</name>
        <dbReference type="ChEBI" id="CHEBI:597326"/>
    </cofactor>
</comment>
<name>A0ABU8LIF3_9MICO</name>
<comment type="caution">
    <text evidence="6">The sequence shown here is derived from an EMBL/GenBank/DDBJ whole genome shotgun (WGS) entry which is preliminary data.</text>
</comment>
<dbReference type="Gene3D" id="3.90.1150.10">
    <property type="entry name" value="Aspartate Aminotransferase, domain 1"/>
    <property type="match status" value="1"/>
</dbReference>
<organism evidence="6 7">
    <name type="scientific">Microbacterium istanbulense</name>
    <dbReference type="NCBI Taxonomy" id="3122049"/>
    <lineage>
        <taxon>Bacteria</taxon>
        <taxon>Bacillati</taxon>
        <taxon>Actinomycetota</taxon>
        <taxon>Actinomycetes</taxon>
        <taxon>Micrococcales</taxon>
        <taxon>Microbacteriaceae</taxon>
        <taxon>Microbacterium</taxon>
    </lineage>
</organism>
<protein>
    <submittedName>
        <fullName evidence="6">Pyridoxal-dependent decarboxylase</fullName>
    </submittedName>
</protein>
<dbReference type="Proteomes" id="UP001366085">
    <property type="component" value="Unassembled WGS sequence"/>
</dbReference>
<dbReference type="EMBL" id="JBBDGN010000002">
    <property type="protein sequence ID" value="MEJ1090780.1"/>
    <property type="molecule type" value="Genomic_DNA"/>
</dbReference>
<evidence type="ECO:0000313" key="6">
    <source>
        <dbReference type="EMBL" id="MEJ1090780.1"/>
    </source>
</evidence>
<dbReference type="InterPro" id="IPR015424">
    <property type="entry name" value="PyrdxlP-dep_Trfase"/>
</dbReference>
<comment type="similarity">
    <text evidence="4">Belongs to the group II decarboxylase family. Sphingosine-1-phosphate lyase subfamily.</text>
</comment>
<accession>A0ABU8LIF3</accession>
<keyword evidence="7" id="KW-1185">Reference proteome</keyword>
<dbReference type="RefSeq" id="WP_337317633.1">
    <property type="nucleotide sequence ID" value="NZ_JBBDGN010000002.1"/>
</dbReference>
<dbReference type="InterPro" id="IPR015422">
    <property type="entry name" value="PyrdxlP-dep_Trfase_small"/>
</dbReference>
<dbReference type="SUPFAM" id="SSF53383">
    <property type="entry name" value="PLP-dependent transferases"/>
    <property type="match status" value="1"/>
</dbReference>
<sequence>MTAPDEILTRLQRLRAGDAPTHGGRVLSYVYDSGRPELDELAERAAALARPLNGLDPTVFPSIAAMERDLIAFARRSFHGGGSVVGSVTSGGTESCLLAVKTARDLWRRAHPNRAHERPRLVAPQTAHAAFQKAAGLFDLQFDPVPCRADGGVDAAAMIDRMGDDVALVVVSAPAYPTGELDPIAPVAAAAADRGISCHVDACFGGFVLPWWPELPAWDFRVRGVTSLSADLHKFGYAPKGVSVLLHRGRRRHRAQFFATTRWAGYPVVNPTLLGSRSASPTAAAWAIVQHLGSRGYAELTGSIVRAASGIRSTVQAIDGLRVWGDPVGPALALVADTAVPADRRVDPHHLADALTAHGWKIQHQPGFVQADGTRLPRSAHLTLTPVLEAGLDDFLASLSAAADAVRGRPAADPRVLRGALRALGYGPGGRIPSPSAAWRLLRLAGAGRVSADQPLATLMALIEALPAEVAETLLIELLARHSEP</sequence>